<feature type="chain" id="PRO_5003020834" evidence="1">
    <location>
        <begin position="23"/>
        <end position="136"/>
    </location>
</feature>
<organism evidence="2 3">
    <name type="scientific">Thermanaerovibrio acidaminovorans (strain ATCC 49978 / DSM 6589 / Su883)</name>
    <name type="common">Selenomonas acidaminovorans</name>
    <dbReference type="NCBI Taxonomy" id="525903"/>
    <lineage>
        <taxon>Bacteria</taxon>
        <taxon>Thermotogati</taxon>
        <taxon>Synergistota</taxon>
        <taxon>Synergistia</taxon>
        <taxon>Synergistales</taxon>
        <taxon>Synergistaceae</taxon>
        <taxon>Thermanaerovibrio</taxon>
    </lineage>
</organism>
<protein>
    <submittedName>
        <fullName evidence="2">Uncharacterized protein</fullName>
    </submittedName>
</protein>
<dbReference type="PATRIC" id="fig|525903.6.peg.1464"/>
<sequence>MRSVRGVLAALLMVSLWGVASAQVVDLAGPWILEYPQGKGVLTLTGTGTNPPSYYGNLVLPHPSYPNGMACRVKMLSAPEYVVPGNNISFQVDGPGINFLVLNVSSSSSGIAWVIPHGGADVHLLNLSNIKAQAHR</sequence>
<dbReference type="EMBL" id="CP001818">
    <property type="protein sequence ID" value="ACZ19694.1"/>
    <property type="molecule type" value="Genomic_DNA"/>
</dbReference>
<evidence type="ECO:0000313" key="3">
    <source>
        <dbReference type="Proteomes" id="UP000002030"/>
    </source>
</evidence>
<dbReference type="STRING" id="525903.Taci_1464"/>
<evidence type="ECO:0000256" key="1">
    <source>
        <dbReference type="SAM" id="SignalP"/>
    </source>
</evidence>
<feature type="signal peptide" evidence="1">
    <location>
        <begin position="1"/>
        <end position="22"/>
    </location>
</feature>
<proteinExistence type="predicted"/>
<keyword evidence="1" id="KW-0732">Signal</keyword>
<dbReference type="HOGENOM" id="CLU_1874454_0_0_0"/>
<dbReference type="RefSeq" id="WP_012870205.1">
    <property type="nucleotide sequence ID" value="NC_013522.1"/>
</dbReference>
<accession>D1B6Q3</accession>
<name>D1B6Q3_THEAS</name>
<dbReference type="OrthoDB" id="9916024at2"/>
<keyword evidence="3" id="KW-1185">Reference proteome</keyword>
<reference evidence="2 3" key="1">
    <citation type="journal article" date="2009" name="Stand. Genomic Sci.">
        <title>Complete genome sequence of Thermanaerovibrio acidaminovorans type strain (Su883).</title>
        <authorList>
            <person name="Chovatia M."/>
            <person name="Sikorski J."/>
            <person name="Schroder M."/>
            <person name="Lapidus A."/>
            <person name="Nolan M."/>
            <person name="Tice H."/>
            <person name="Glavina Del Rio T."/>
            <person name="Copeland A."/>
            <person name="Cheng J.F."/>
            <person name="Lucas S."/>
            <person name="Chen F."/>
            <person name="Bruce D."/>
            <person name="Goodwin L."/>
            <person name="Pitluck S."/>
            <person name="Ivanova N."/>
            <person name="Mavromatis K."/>
            <person name="Ovchinnikova G."/>
            <person name="Pati A."/>
            <person name="Chen A."/>
            <person name="Palaniappan K."/>
            <person name="Land M."/>
            <person name="Hauser L."/>
            <person name="Chang Y.J."/>
            <person name="Jeffries C.D."/>
            <person name="Chain P."/>
            <person name="Saunders E."/>
            <person name="Detter J.C."/>
            <person name="Brettin T."/>
            <person name="Rohde M."/>
            <person name="Goker M."/>
            <person name="Spring S."/>
            <person name="Bristow J."/>
            <person name="Markowitz V."/>
            <person name="Hugenholtz P."/>
            <person name="Kyrpides N.C."/>
            <person name="Klenk H.P."/>
            <person name="Eisen J.A."/>
        </authorList>
    </citation>
    <scope>NUCLEOTIDE SEQUENCE [LARGE SCALE GENOMIC DNA]</scope>
    <source>
        <strain evidence="3">ATCC 49978 / DSM 6589 / Su883</strain>
    </source>
</reference>
<dbReference type="AlphaFoldDB" id="D1B6Q3"/>
<dbReference type="KEGG" id="tai:Taci_1464"/>
<gene>
    <name evidence="2" type="ordered locus">Taci_1464</name>
</gene>
<evidence type="ECO:0000313" key="2">
    <source>
        <dbReference type="EMBL" id="ACZ19694.1"/>
    </source>
</evidence>
<dbReference type="Proteomes" id="UP000002030">
    <property type="component" value="Chromosome"/>
</dbReference>
<dbReference type="EnsemblBacteria" id="ACZ19694">
    <property type="protein sequence ID" value="ACZ19694"/>
    <property type="gene ID" value="Taci_1464"/>
</dbReference>